<feature type="compositionally biased region" description="Polar residues" evidence="1">
    <location>
        <begin position="67"/>
        <end position="81"/>
    </location>
</feature>
<protein>
    <submittedName>
        <fullName evidence="2">Uncharacterized protein</fullName>
    </submittedName>
</protein>
<evidence type="ECO:0000256" key="1">
    <source>
        <dbReference type="SAM" id="MobiDB-lite"/>
    </source>
</evidence>
<sequence length="287" mass="29325">MDGDGQSSTANRLDPQASPPPTLETGPQPADNSAQRVLSEVSGTQPDEGNACSASGIPHDAAEAGVSSLQRGNTQTGSPSDVDSESKNIVDNAAATGTRSSDATRTGTCTPTGTTTASTNEPNNPFFPGATATARLDQLYLMRPQLVPLLNLQHGGILGTEPWVIPTACPHQRMALNACLIPTHFVPSTCMTIPQASTTPTAMTTTEAGGVNAAAGFATSQHGTTLAHLAASAALGTNVSSSSPHGGVSLQRQESQVLQTTVGTNTPVSRKPSPRVSEKLPLVGQRV</sequence>
<proteinExistence type="predicted"/>
<comment type="caution">
    <text evidence="2">The sequence shown here is derived from an EMBL/GenBank/DDBJ whole genome shotgun (WGS) entry which is preliminary data.</text>
</comment>
<feature type="region of interest" description="Disordered" evidence="1">
    <location>
        <begin position="1"/>
        <end position="125"/>
    </location>
</feature>
<reference evidence="2 3" key="1">
    <citation type="journal article" date="2023" name="Sci. Data">
        <title>Genome assembly of the Korean intertidal mud-creeper Batillaria attramentaria.</title>
        <authorList>
            <person name="Patra A.K."/>
            <person name="Ho P.T."/>
            <person name="Jun S."/>
            <person name="Lee S.J."/>
            <person name="Kim Y."/>
            <person name="Won Y.J."/>
        </authorList>
    </citation>
    <scope>NUCLEOTIDE SEQUENCE [LARGE SCALE GENOMIC DNA]</scope>
    <source>
        <strain evidence="2">Wonlab-2016</strain>
    </source>
</reference>
<evidence type="ECO:0000313" key="2">
    <source>
        <dbReference type="EMBL" id="KAK7492535.1"/>
    </source>
</evidence>
<accession>A0ABD0L089</accession>
<dbReference type="EMBL" id="JACVVK020000102">
    <property type="protein sequence ID" value="KAK7492535.1"/>
    <property type="molecule type" value="Genomic_DNA"/>
</dbReference>
<name>A0ABD0L089_9CAEN</name>
<organism evidence="2 3">
    <name type="scientific">Batillaria attramentaria</name>
    <dbReference type="NCBI Taxonomy" id="370345"/>
    <lineage>
        <taxon>Eukaryota</taxon>
        <taxon>Metazoa</taxon>
        <taxon>Spiralia</taxon>
        <taxon>Lophotrochozoa</taxon>
        <taxon>Mollusca</taxon>
        <taxon>Gastropoda</taxon>
        <taxon>Caenogastropoda</taxon>
        <taxon>Sorbeoconcha</taxon>
        <taxon>Cerithioidea</taxon>
        <taxon>Batillariidae</taxon>
        <taxon>Batillaria</taxon>
    </lineage>
</organism>
<feature type="compositionally biased region" description="Polar residues" evidence="1">
    <location>
        <begin position="30"/>
        <end position="47"/>
    </location>
</feature>
<gene>
    <name evidence="2" type="ORF">BaRGS_00016201</name>
</gene>
<evidence type="ECO:0000313" key="3">
    <source>
        <dbReference type="Proteomes" id="UP001519460"/>
    </source>
</evidence>
<dbReference type="Proteomes" id="UP001519460">
    <property type="component" value="Unassembled WGS sequence"/>
</dbReference>
<feature type="region of interest" description="Disordered" evidence="1">
    <location>
        <begin position="260"/>
        <end position="287"/>
    </location>
</feature>
<dbReference type="AlphaFoldDB" id="A0ABD0L089"/>
<keyword evidence="3" id="KW-1185">Reference proteome</keyword>
<feature type="compositionally biased region" description="Polar residues" evidence="1">
    <location>
        <begin position="1"/>
        <end position="11"/>
    </location>
</feature>
<feature type="compositionally biased region" description="Low complexity" evidence="1">
    <location>
        <begin position="104"/>
        <end position="119"/>
    </location>
</feature>